<evidence type="ECO:0000313" key="1">
    <source>
        <dbReference type="EMBL" id="KAJ9653490.1"/>
    </source>
</evidence>
<organism evidence="1 2">
    <name type="scientific">Neophaeococcomyces mojaviensis</name>
    <dbReference type="NCBI Taxonomy" id="3383035"/>
    <lineage>
        <taxon>Eukaryota</taxon>
        <taxon>Fungi</taxon>
        <taxon>Dikarya</taxon>
        <taxon>Ascomycota</taxon>
        <taxon>Pezizomycotina</taxon>
        <taxon>Eurotiomycetes</taxon>
        <taxon>Chaetothyriomycetidae</taxon>
        <taxon>Chaetothyriales</taxon>
        <taxon>Chaetothyriales incertae sedis</taxon>
        <taxon>Neophaeococcomyces</taxon>
    </lineage>
</organism>
<keyword evidence="2" id="KW-1185">Reference proteome</keyword>
<proteinExistence type="predicted"/>
<protein>
    <submittedName>
        <fullName evidence="1">Uncharacterized protein</fullName>
    </submittedName>
</protein>
<gene>
    <name evidence="1" type="ORF">H2198_007332</name>
</gene>
<comment type="caution">
    <text evidence="1">The sequence shown here is derived from an EMBL/GenBank/DDBJ whole genome shotgun (WGS) entry which is preliminary data.</text>
</comment>
<sequence length="323" mass="35311">MRVDTVSLQDTALDDSRPARRQPTTADAMQIYLWTDITKSKFKAPRSNAQVIADHYDLASFLKYQSDKGVALTSSVYLGTRYEYLIQRHLQDHLGFSLTRIGGKGDGGVDLIGTWTLPNRSQGSASSSGVASGTTFRVLIQAKRLSAHRKPMPALMRELEGTLNSSTSARPISEAFQYHLLRKREMRLKFSPAVAKSARGSSSIADYSVELPTLAILVTTNPLTAGVQTFMASSQRNLMYICLEEILNADTSESKIPSTKINQITWNAAAAQAGLEGYNVGMRYAMPDSPLSTSAGNNLSTSEAILMYNGRPIDFHASESSRT</sequence>
<reference evidence="1" key="1">
    <citation type="submission" date="2022-10" db="EMBL/GenBank/DDBJ databases">
        <title>Culturing micro-colonial fungi from biological soil crusts in the Mojave desert and describing Neophaeococcomyces mojavensis, and introducing the new genera and species Taxawa tesnikishii.</title>
        <authorList>
            <person name="Kurbessoian T."/>
            <person name="Stajich J.E."/>
        </authorList>
    </citation>
    <scope>NUCLEOTIDE SEQUENCE</scope>
    <source>
        <strain evidence="1">JES_112</strain>
    </source>
</reference>
<dbReference type="EMBL" id="JAPDRQ010000152">
    <property type="protein sequence ID" value="KAJ9653490.1"/>
    <property type="molecule type" value="Genomic_DNA"/>
</dbReference>
<evidence type="ECO:0000313" key="2">
    <source>
        <dbReference type="Proteomes" id="UP001172386"/>
    </source>
</evidence>
<dbReference type="Proteomes" id="UP001172386">
    <property type="component" value="Unassembled WGS sequence"/>
</dbReference>
<accession>A0ACC3A0B8</accession>
<name>A0ACC3A0B8_9EURO</name>